<dbReference type="GO" id="GO:0005886">
    <property type="term" value="C:plasma membrane"/>
    <property type="evidence" value="ECO:0007669"/>
    <property type="project" value="UniProtKB-SubCell"/>
</dbReference>
<keyword evidence="6 7" id="KW-0675">Receptor</keyword>
<evidence type="ECO:0000256" key="5">
    <source>
        <dbReference type="ARBA" id="ARBA00023136"/>
    </source>
</evidence>
<keyword evidence="3 7" id="KW-0812">Transmembrane</keyword>
<dbReference type="GO" id="GO:0042277">
    <property type="term" value="F:peptide binding"/>
    <property type="evidence" value="ECO:0007669"/>
    <property type="project" value="TreeGrafter"/>
</dbReference>
<keyword evidence="11" id="KW-1185">Reference proteome</keyword>
<dbReference type="Gene3D" id="1.20.1070.10">
    <property type="entry name" value="Rhodopsin 7-helix transmembrane proteins"/>
    <property type="match status" value="1"/>
</dbReference>
<name>A0A0N5D4Z4_THECL</name>
<feature type="transmembrane region" description="Helical" evidence="8">
    <location>
        <begin position="177"/>
        <end position="201"/>
    </location>
</feature>
<feature type="transmembrane region" description="Helical" evidence="8">
    <location>
        <begin position="14"/>
        <end position="35"/>
    </location>
</feature>
<keyword evidence="2" id="KW-1003">Cell membrane</keyword>
<gene>
    <name evidence="10" type="ORF">TCLT_LOCUS8046</name>
</gene>
<evidence type="ECO:0000259" key="9">
    <source>
        <dbReference type="PROSITE" id="PS50262"/>
    </source>
</evidence>
<dbReference type="STRING" id="103827.A0A0N5D4Z4"/>
<keyword evidence="5 8" id="KW-0472">Membrane</keyword>
<dbReference type="WBParaSite" id="TCLT_0000805701-mRNA-1">
    <property type="protein sequence ID" value="TCLT_0000805701-mRNA-1"/>
    <property type="gene ID" value="TCLT_0000805701"/>
</dbReference>
<dbReference type="PRINTS" id="PR00237">
    <property type="entry name" value="GPCRRHODOPSN"/>
</dbReference>
<protein>
    <submittedName>
        <fullName evidence="12">G_PROTEIN_RECEP_F1_2 domain-containing protein</fullName>
    </submittedName>
</protein>
<comment type="subcellular location">
    <subcellularLocation>
        <location evidence="1">Cell membrane</location>
        <topology evidence="1">Multi-pass membrane protein</topology>
    </subcellularLocation>
</comment>
<evidence type="ECO:0000313" key="10">
    <source>
        <dbReference type="EMBL" id="VDN05566.1"/>
    </source>
</evidence>
<dbReference type="SUPFAM" id="SSF81321">
    <property type="entry name" value="Family A G protein-coupled receptor-like"/>
    <property type="match status" value="1"/>
</dbReference>
<evidence type="ECO:0000256" key="8">
    <source>
        <dbReference type="SAM" id="Phobius"/>
    </source>
</evidence>
<keyword evidence="7" id="KW-0807">Transducer</keyword>
<dbReference type="PANTHER" id="PTHR24241:SF59">
    <property type="entry name" value="ADIPOKINETIC HORMONE RECEPTOR, ISOFORM C"/>
    <property type="match status" value="1"/>
</dbReference>
<dbReference type="PROSITE" id="PS50262">
    <property type="entry name" value="G_PROTEIN_RECEP_F1_2"/>
    <property type="match status" value="1"/>
</dbReference>
<organism evidence="12">
    <name type="scientific">Thelazia callipaeda</name>
    <name type="common">Oriental eyeworm</name>
    <name type="synonym">Parasitic nematode</name>
    <dbReference type="NCBI Taxonomy" id="103827"/>
    <lineage>
        <taxon>Eukaryota</taxon>
        <taxon>Metazoa</taxon>
        <taxon>Ecdysozoa</taxon>
        <taxon>Nematoda</taxon>
        <taxon>Chromadorea</taxon>
        <taxon>Rhabditida</taxon>
        <taxon>Spirurina</taxon>
        <taxon>Spiruromorpha</taxon>
        <taxon>Thelazioidea</taxon>
        <taxon>Thelaziidae</taxon>
        <taxon>Thelazia</taxon>
    </lineage>
</organism>
<feature type="domain" description="G-protein coupled receptors family 1 profile" evidence="9">
    <location>
        <begin position="27"/>
        <end position="302"/>
    </location>
</feature>
<feature type="transmembrane region" description="Helical" evidence="8">
    <location>
        <begin position="241"/>
        <end position="262"/>
    </location>
</feature>
<keyword evidence="7" id="KW-0297">G-protein coupled receptor</keyword>
<reference evidence="10 11" key="2">
    <citation type="submission" date="2018-11" db="EMBL/GenBank/DDBJ databases">
        <authorList>
            <consortium name="Pathogen Informatics"/>
        </authorList>
    </citation>
    <scope>NUCLEOTIDE SEQUENCE [LARGE SCALE GENOMIC DNA]</scope>
</reference>
<evidence type="ECO:0000256" key="1">
    <source>
        <dbReference type="ARBA" id="ARBA00004651"/>
    </source>
</evidence>
<feature type="transmembrane region" description="Helical" evidence="8">
    <location>
        <begin position="87"/>
        <end position="108"/>
    </location>
</feature>
<dbReference type="OMA" id="ILYMFAT"/>
<dbReference type="AlphaFoldDB" id="A0A0N5D4Z4"/>
<dbReference type="InterPro" id="IPR000276">
    <property type="entry name" value="GPCR_Rhodpsn"/>
</dbReference>
<evidence type="ECO:0000256" key="4">
    <source>
        <dbReference type="ARBA" id="ARBA00022989"/>
    </source>
</evidence>
<evidence type="ECO:0000313" key="12">
    <source>
        <dbReference type="WBParaSite" id="TCLT_0000805701-mRNA-1"/>
    </source>
</evidence>
<evidence type="ECO:0000256" key="6">
    <source>
        <dbReference type="ARBA" id="ARBA00023170"/>
    </source>
</evidence>
<reference evidence="12" key="1">
    <citation type="submission" date="2017-02" db="UniProtKB">
        <authorList>
            <consortium name="WormBaseParasite"/>
        </authorList>
    </citation>
    <scope>IDENTIFICATION</scope>
</reference>
<proteinExistence type="inferred from homology"/>
<dbReference type="PROSITE" id="PS00237">
    <property type="entry name" value="G_PROTEIN_RECEP_F1_1"/>
    <property type="match status" value="1"/>
</dbReference>
<dbReference type="GO" id="GO:0004930">
    <property type="term" value="F:G protein-coupled receptor activity"/>
    <property type="evidence" value="ECO:0007669"/>
    <property type="project" value="UniProtKB-KW"/>
</dbReference>
<sequence length="353" mass="41048">MNCSNYTVQLRKDIICHIVLFCFAAVGNVGMLLIIYRNLCIKHTLRVFILLLHMNIADLIVTFEYLPKQILHSITKYWYGGIVLCKITRFFDIFGVSLSSAVLVCMCVDRWLSVSRPFSVFNGIERNKIMLFFAWSTAFLISLPQVGIFTVASHPCNEKLTQCVARDYVGLLDSRYVLAYTIATALYIYFLPLCVIVCCYCRIHYTFKTLNYSGESSLYNNSRINLAKSYTLKLRKAKMKIIRMTWSIVTFFLLCWTPYYAAATLHFIDTGRSQKNIVIPSIIVKILYMFATTNSSFNAYVYGYFTFNIKSELQSLPTFLSTKFAFRRRKVEKELIRRKRLIVKDTYCMSRLK</sequence>
<evidence type="ECO:0000256" key="3">
    <source>
        <dbReference type="ARBA" id="ARBA00022692"/>
    </source>
</evidence>
<comment type="similarity">
    <text evidence="7">Belongs to the G-protein coupled receptor 1 family.</text>
</comment>
<dbReference type="Pfam" id="PF00001">
    <property type="entry name" value="7tm_1"/>
    <property type="match status" value="1"/>
</dbReference>
<feature type="transmembrane region" description="Helical" evidence="8">
    <location>
        <begin position="282"/>
        <end position="305"/>
    </location>
</feature>
<dbReference type="Proteomes" id="UP000276776">
    <property type="component" value="Unassembled WGS sequence"/>
</dbReference>
<evidence type="ECO:0000256" key="7">
    <source>
        <dbReference type="RuleBase" id="RU000688"/>
    </source>
</evidence>
<dbReference type="EMBL" id="UYYF01004575">
    <property type="protein sequence ID" value="VDN05566.1"/>
    <property type="molecule type" value="Genomic_DNA"/>
</dbReference>
<dbReference type="GO" id="GO:0032870">
    <property type="term" value="P:cellular response to hormone stimulus"/>
    <property type="evidence" value="ECO:0007669"/>
    <property type="project" value="TreeGrafter"/>
</dbReference>
<feature type="transmembrane region" description="Helical" evidence="8">
    <location>
        <begin position="129"/>
        <end position="152"/>
    </location>
</feature>
<dbReference type="InterPro" id="IPR017452">
    <property type="entry name" value="GPCR_Rhodpsn_7TM"/>
</dbReference>
<evidence type="ECO:0000313" key="11">
    <source>
        <dbReference type="Proteomes" id="UP000276776"/>
    </source>
</evidence>
<accession>A0A0N5D4Z4</accession>
<feature type="transmembrane region" description="Helical" evidence="8">
    <location>
        <begin position="47"/>
        <end position="67"/>
    </location>
</feature>
<evidence type="ECO:0000256" key="2">
    <source>
        <dbReference type="ARBA" id="ARBA00022475"/>
    </source>
</evidence>
<dbReference type="OrthoDB" id="6435638at2759"/>
<keyword evidence="4 8" id="KW-1133">Transmembrane helix</keyword>
<dbReference type="PANTHER" id="PTHR24241">
    <property type="entry name" value="NEUROPEPTIDE RECEPTOR-RELATED G-PROTEIN COUPLED RECEPTOR"/>
    <property type="match status" value="1"/>
</dbReference>